<evidence type="ECO:0000256" key="3">
    <source>
        <dbReference type="ARBA" id="ARBA00023002"/>
    </source>
</evidence>
<name>A0A5P9QAM1_9MICO</name>
<dbReference type="GO" id="GO:0004316">
    <property type="term" value="F:3-oxoacyl-[acyl-carrier-protein] reductase (NADPH) activity"/>
    <property type="evidence" value="ECO:0007669"/>
    <property type="project" value="UniProtKB-EC"/>
</dbReference>
<dbReference type="InterPro" id="IPR002347">
    <property type="entry name" value="SDR_fam"/>
</dbReference>
<dbReference type="InterPro" id="IPR036291">
    <property type="entry name" value="NAD(P)-bd_dom_sf"/>
</dbReference>
<dbReference type="PANTHER" id="PTHR43490">
    <property type="entry name" value="(+)-NEOMENTHOL DEHYDROGENASE"/>
    <property type="match status" value="1"/>
</dbReference>
<dbReference type="AlphaFoldDB" id="A0A5P9QAM1"/>
<dbReference type="Gene3D" id="3.40.50.720">
    <property type="entry name" value="NAD(P)-binding Rossmann-like Domain"/>
    <property type="match status" value="1"/>
</dbReference>
<proteinExistence type="inferred from homology"/>
<keyword evidence="2" id="KW-0521">NADP</keyword>
<evidence type="ECO:0000256" key="2">
    <source>
        <dbReference type="ARBA" id="ARBA00022857"/>
    </source>
</evidence>
<organism evidence="4 5">
    <name type="scientific">Luteimicrobium xylanilyticum</name>
    <dbReference type="NCBI Taxonomy" id="1133546"/>
    <lineage>
        <taxon>Bacteria</taxon>
        <taxon>Bacillati</taxon>
        <taxon>Actinomycetota</taxon>
        <taxon>Actinomycetes</taxon>
        <taxon>Micrococcales</taxon>
        <taxon>Luteimicrobium</taxon>
    </lineage>
</organism>
<dbReference type="KEGG" id="lxl:KDY119_01990"/>
<keyword evidence="5" id="KW-1185">Reference proteome</keyword>
<dbReference type="CDD" id="cd05324">
    <property type="entry name" value="carb_red_PTCR-like_SDR_c"/>
    <property type="match status" value="1"/>
</dbReference>
<dbReference type="InterPro" id="IPR045313">
    <property type="entry name" value="CBR1-like"/>
</dbReference>
<gene>
    <name evidence="4" type="ORF">KDY119_01990</name>
</gene>
<accession>A0A5P9QAM1</accession>
<reference evidence="4 5" key="1">
    <citation type="submission" date="2019-10" db="EMBL/GenBank/DDBJ databases">
        <title>Genome sequence of Luteimicrobium xylanilyticum HY-24.</title>
        <authorList>
            <person name="Kim D.Y."/>
            <person name="Park H.-Y."/>
        </authorList>
    </citation>
    <scope>NUCLEOTIDE SEQUENCE [LARGE SCALE GENOMIC DNA]</scope>
    <source>
        <strain evidence="4 5">HY-24</strain>
    </source>
</reference>
<sequence length="265" mass="26937">MLGGYRSAAQMVLVPGRPRASMDGMSSQQIALVTGANKGIGYEIAAGLGAAGFTVGVGARDDHRRDEAVAALRADGVDAFGVPLDVTDDAGVAAAARALDERFGRLDVLVNNAGIAGPWPADPTTVAPDALRAVLDTNVIGAVRVTNAMLPLLRRSAHPRIVNQSSHVASLTLQTTPGVDLGGVDGVYAPSKTLLDAVTIQYAKALAGAGFKVNGACPGYVATDLNGFAGTSTPREGAEAAVRLATLPDDGPTGGLFDRDGVVPW</sequence>
<dbReference type="EC" id="1.1.1.100" evidence="4"/>
<evidence type="ECO:0000256" key="1">
    <source>
        <dbReference type="ARBA" id="ARBA00006484"/>
    </source>
</evidence>
<dbReference type="EMBL" id="CP045529">
    <property type="protein sequence ID" value="QFU98474.1"/>
    <property type="molecule type" value="Genomic_DNA"/>
</dbReference>
<dbReference type="Pfam" id="PF00106">
    <property type="entry name" value="adh_short"/>
    <property type="match status" value="1"/>
</dbReference>
<dbReference type="Proteomes" id="UP000326702">
    <property type="component" value="Chromosome"/>
</dbReference>
<dbReference type="PANTHER" id="PTHR43490:SF99">
    <property type="entry name" value="SHORT-CHAIN DEHYDROGENASE_REDUCTASE"/>
    <property type="match status" value="1"/>
</dbReference>
<evidence type="ECO:0000313" key="5">
    <source>
        <dbReference type="Proteomes" id="UP000326702"/>
    </source>
</evidence>
<comment type="similarity">
    <text evidence="1">Belongs to the short-chain dehydrogenases/reductases (SDR) family.</text>
</comment>
<protein>
    <submittedName>
        <fullName evidence="4">3-oxoacyl-[acyl-carrier-protein] reductase</fullName>
        <ecNumber evidence="4">1.1.1.100</ecNumber>
    </submittedName>
</protein>
<keyword evidence="3 4" id="KW-0560">Oxidoreductase</keyword>
<dbReference type="SUPFAM" id="SSF51735">
    <property type="entry name" value="NAD(P)-binding Rossmann-fold domains"/>
    <property type="match status" value="1"/>
</dbReference>
<dbReference type="PRINTS" id="PR00081">
    <property type="entry name" value="GDHRDH"/>
</dbReference>
<dbReference type="GO" id="GO:0016020">
    <property type="term" value="C:membrane"/>
    <property type="evidence" value="ECO:0007669"/>
    <property type="project" value="TreeGrafter"/>
</dbReference>
<evidence type="ECO:0000313" key="4">
    <source>
        <dbReference type="EMBL" id="QFU98474.1"/>
    </source>
</evidence>